<protein>
    <submittedName>
        <fullName evidence="1">Uncharacterized protein</fullName>
    </submittedName>
</protein>
<sequence>MVTHDHTVVTQLAVFAAETHILLHAVPNQEMVLPNARATIQPISIVDATRDINIETSN</sequence>
<keyword evidence="2" id="KW-1185">Reference proteome</keyword>
<evidence type="ECO:0000313" key="2">
    <source>
        <dbReference type="Proteomes" id="UP000325440"/>
    </source>
</evidence>
<dbReference type="Proteomes" id="UP000325440">
    <property type="component" value="Unassembled WGS sequence"/>
</dbReference>
<evidence type="ECO:0000313" key="1">
    <source>
        <dbReference type="EMBL" id="VVC37938.1"/>
    </source>
</evidence>
<organism evidence="1 2">
    <name type="scientific">Cinara cedri</name>
    <dbReference type="NCBI Taxonomy" id="506608"/>
    <lineage>
        <taxon>Eukaryota</taxon>
        <taxon>Metazoa</taxon>
        <taxon>Ecdysozoa</taxon>
        <taxon>Arthropoda</taxon>
        <taxon>Hexapoda</taxon>
        <taxon>Insecta</taxon>
        <taxon>Pterygota</taxon>
        <taxon>Neoptera</taxon>
        <taxon>Paraneoptera</taxon>
        <taxon>Hemiptera</taxon>
        <taxon>Sternorrhyncha</taxon>
        <taxon>Aphidomorpha</taxon>
        <taxon>Aphidoidea</taxon>
        <taxon>Aphididae</taxon>
        <taxon>Lachninae</taxon>
        <taxon>Cinara</taxon>
    </lineage>
</organism>
<gene>
    <name evidence="1" type="ORF">CINCED_3A018143</name>
</gene>
<reference evidence="1 2" key="1">
    <citation type="submission" date="2019-08" db="EMBL/GenBank/DDBJ databases">
        <authorList>
            <person name="Alioto T."/>
            <person name="Alioto T."/>
            <person name="Gomez Garrido J."/>
        </authorList>
    </citation>
    <scope>NUCLEOTIDE SEQUENCE [LARGE SCALE GENOMIC DNA]</scope>
</reference>
<accession>A0A5E4MZX3</accession>
<proteinExistence type="predicted"/>
<dbReference type="EMBL" id="CABPRJ010001459">
    <property type="protein sequence ID" value="VVC37938.1"/>
    <property type="molecule type" value="Genomic_DNA"/>
</dbReference>
<dbReference type="AlphaFoldDB" id="A0A5E4MZX3"/>
<name>A0A5E4MZX3_9HEMI</name>